<evidence type="ECO:0000313" key="1">
    <source>
        <dbReference type="EMBL" id="OQE13845.1"/>
    </source>
</evidence>
<organism evidence="1 2">
    <name type="scientific">Penicillium steckii</name>
    <dbReference type="NCBI Taxonomy" id="303698"/>
    <lineage>
        <taxon>Eukaryota</taxon>
        <taxon>Fungi</taxon>
        <taxon>Dikarya</taxon>
        <taxon>Ascomycota</taxon>
        <taxon>Pezizomycotina</taxon>
        <taxon>Eurotiomycetes</taxon>
        <taxon>Eurotiomycetidae</taxon>
        <taxon>Eurotiales</taxon>
        <taxon>Aspergillaceae</taxon>
        <taxon>Penicillium</taxon>
    </lineage>
</organism>
<evidence type="ECO:0000313" key="2">
    <source>
        <dbReference type="Proteomes" id="UP000191285"/>
    </source>
</evidence>
<comment type="caution">
    <text evidence="1">The sequence shown here is derived from an EMBL/GenBank/DDBJ whole genome shotgun (WGS) entry which is preliminary data.</text>
</comment>
<name>A0A1V6SII6_9EURO</name>
<dbReference type="EMBL" id="MLKD01000043">
    <property type="protein sequence ID" value="OQE13845.1"/>
    <property type="molecule type" value="Genomic_DNA"/>
</dbReference>
<accession>A0A1V6SII6</accession>
<protein>
    <submittedName>
        <fullName evidence="1">Uncharacterized protein</fullName>
    </submittedName>
</protein>
<dbReference type="Proteomes" id="UP000191285">
    <property type="component" value="Unassembled WGS sequence"/>
</dbReference>
<gene>
    <name evidence="1" type="ORF">PENSTE_c043G05043</name>
</gene>
<reference evidence="2" key="1">
    <citation type="journal article" date="2017" name="Nat. Microbiol.">
        <title>Global analysis of biosynthetic gene clusters reveals vast potential of secondary metabolite production in Penicillium species.</title>
        <authorList>
            <person name="Nielsen J.C."/>
            <person name="Grijseels S."/>
            <person name="Prigent S."/>
            <person name="Ji B."/>
            <person name="Dainat J."/>
            <person name="Nielsen K.F."/>
            <person name="Frisvad J.C."/>
            <person name="Workman M."/>
            <person name="Nielsen J."/>
        </authorList>
    </citation>
    <scope>NUCLEOTIDE SEQUENCE [LARGE SCALE GENOMIC DNA]</scope>
    <source>
        <strain evidence="2">IBT 24891</strain>
    </source>
</reference>
<proteinExistence type="predicted"/>
<keyword evidence="2" id="KW-1185">Reference proteome</keyword>
<sequence>MLIRTFYKVGKDF</sequence>